<dbReference type="AlphaFoldDB" id="A0A2S9JLM8"/>
<dbReference type="EMBL" id="PVBS01000002">
    <property type="protein sequence ID" value="PRD54063.1"/>
    <property type="molecule type" value="Genomic_DNA"/>
</dbReference>
<evidence type="ECO:0000313" key="2">
    <source>
        <dbReference type="Proteomes" id="UP000238642"/>
    </source>
</evidence>
<sequence>MKKVTLFLFSIVFIAFQSCQKSADLDIEEQEETLSAEFQSVKVENGMLAFKSHSHFMETMAAWSQMDELEVTKALKSFDFISYHSDTTLNKEVEVHPDILLQKVINNKGAVRVNDSIFVLRAEEEIIIKGADLDVYKDVLAGNQLSEEVEIRPVVNSVQTQDLEIKSDQTITPFYTLPNTWYGEVHYYSPEEVGNNDRPERVRTTLYASTAALYPSCGLKVKGEAYRRCGLWCVDWRADEVAVLNILSGTWYETNPLPLRRTISPGTLYNREETTIFSFPVGGGTAPGGEHFGFADMQANISYRKANHNPLRTISLSVIGGVLQTATVNW</sequence>
<protein>
    <submittedName>
        <fullName evidence="1">Uncharacterized protein</fullName>
    </submittedName>
</protein>
<gene>
    <name evidence="1" type="ORF">C5749_11245</name>
</gene>
<proteinExistence type="predicted"/>
<keyword evidence="2" id="KW-1185">Reference proteome</keyword>
<dbReference type="OrthoDB" id="9819011at2"/>
<organism evidence="1 2">
    <name type="scientific">Sphingobacterium gobiense</name>
    <dbReference type="NCBI Taxonomy" id="1382456"/>
    <lineage>
        <taxon>Bacteria</taxon>
        <taxon>Pseudomonadati</taxon>
        <taxon>Bacteroidota</taxon>
        <taxon>Sphingobacteriia</taxon>
        <taxon>Sphingobacteriales</taxon>
        <taxon>Sphingobacteriaceae</taxon>
        <taxon>Sphingobacterium</taxon>
    </lineage>
</organism>
<dbReference type="RefSeq" id="WP_105726076.1">
    <property type="nucleotide sequence ID" value="NZ_PVBS01000002.1"/>
</dbReference>
<comment type="caution">
    <text evidence="1">The sequence shown here is derived from an EMBL/GenBank/DDBJ whole genome shotgun (WGS) entry which is preliminary data.</text>
</comment>
<reference evidence="1 2" key="1">
    <citation type="submission" date="2018-02" db="EMBL/GenBank/DDBJ databases">
        <title>The draft genome of Sphingobacterium gobiense H7.</title>
        <authorList>
            <person name="Li L."/>
            <person name="Liu L."/>
            <person name="Zhang X."/>
            <person name="Wang T."/>
            <person name="Liang L."/>
        </authorList>
    </citation>
    <scope>NUCLEOTIDE SEQUENCE [LARGE SCALE GENOMIC DNA]</scope>
    <source>
        <strain evidence="1 2">ACCC 05757</strain>
    </source>
</reference>
<dbReference type="Proteomes" id="UP000238642">
    <property type="component" value="Unassembled WGS sequence"/>
</dbReference>
<dbReference type="PROSITE" id="PS51257">
    <property type="entry name" value="PROKAR_LIPOPROTEIN"/>
    <property type="match status" value="1"/>
</dbReference>
<accession>A0A2S9JLM8</accession>
<evidence type="ECO:0000313" key="1">
    <source>
        <dbReference type="EMBL" id="PRD54063.1"/>
    </source>
</evidence>
<name>A0A2S9JLM8_9SPHI</name>